<keyword evidence="8" id="KW-0256">Endoplasmic reticulum</keyword>
<evidence type="ECO:0000256" key="11">
    <source>
        <dbReference type="ARBA" id="ARBA00025471"/>
    </source>
</evidence>
<dbReference type="Gene3D" id="2.130.10.10">
    <property type="entry name" value="YVTN repeat-like/Quinoprotein amine dehydrogenase"/>
    <property type="match status" value="1"/>
</dbReference>
<organism evidence="14">
    <name type="scientific">Nematocida ausubeli (strain ATCC PRA-371 / ERTm2)</name>
    <name type="common">Nematode killer fungus</name>
    <dbReference type="NCBI Taxonomy" id="1913371"/>
    <lineage>
        <taxon>Eukaryota</taxon>
        <taxon>Fungi</taxon>
        <taxon>Fungi incertae sedis</taxon>
        <taxon>Microsporidia</taxon>
        <taxon>Nematocida</taxon>
    </lineage>
</organism>
<dbReference type="GO" id="GO:0090110">
    <property type="term" value="P:COPII-coated vesicle cargo loading"/>
    <property type="evidence" value="ECO:0007669"/>
    <property type="project" value="TreeGrafter"/>
</dbReference>
<comment type="similarity">
    <text evidence="2">Belongs to the WD repeat SEC31 family.</text>
</comment>
<evidence type="ECO:0000256" key="10">
    <source>
        <dbReference type="ARBA" id="ARBA00022927"/>
    </source>
</evidence>
<keyword evidence="5" id="KW-0813">Transport</keyword>
<keyword evidence="9" id="KW-0931">ER-Golgi transport</keyword>
<dbReference type="PANTHER" id="PTHR13923:SF11">
    <property type="entry name" value="SECRETORY 31, ISOFORM D"/>
    <property type="match status" value="1"/>
</dbReference>
<proteinExistence type="inferred from homology"/>
<dbReference type="InterPro" id="IPR036322">
    <property type="entry name" value="WD40_repeat_dom_sf"/>
</dbReference>
<dbReference type="Proteomes" id="UP000005622">
    <property type="component" value="Unassembled WGS sequence"/>
</dbReference>
<keyword evidence="6 12" id="KW-0853">WD repeat</keyword>
<gene>
    <name evidence="14" type="ORF">NERG_00924</name>
</gene>
<dbReference type="InterPro" id="IPR001680">
    <property type="entry name" value="WD40_rpt"/>
</dbReference>
<dbReference type="GO" id="GO:0030127">
    <property type="term" value="C:COPII vesicle coat"/>
    <property type="evidence" value="ECO:0007669"/>
    <property type="project" value="TreeGrafter"/>
</dbReference>
<evidence type="ECO:0000256" key="9">
    <source>
        <dbReference type="ARBA" id="ARBA00022892"/>
    </source>
</evidence>
<name>H8ZBH5_NEMA1</name>
<dbReference type="GO" id="GO:0005198">
    <property type="term" value="F:structural molecule activity"/>
    <property type="evidence" value="ECO:0007669"/>
    <property type="project" value="TreeGrafter"/>
</dbReference>
<feature type="compositionally biased region" description="Polar residues" evidence="13">
    <location>
        <begin position="714"/>
        <end position="732"/>
    </location>
</feature>
<keyword evidence="7" id="KW-0677">Repeat</keyword>
<sequence>MKIETTSLVSFSPVGSLAALGTKAKILNSDFSSDSVLHIRNTETDETIFTKVVPSRFNRLEWGMYGDKVFVAGGLDAGNVTILDATCLLSDEKAEPRELVFKNHVKTDDDILGIDFAGAMPVLTTGSYSGKIMLWNLRTLDKPMAPGITTKFEGISCLQWNKNMPQILAVGTTDGMVSILDLRGKSEVTRIGDAYFSKSEITSLQWDPNPNSAQLAVSSSAHSSVILYDLRISRGTPRLEGHSEGILNCKWSRHDPSLIVTCGRDNSVIAWDANTYKKRGVMVEDSVFDFAFSPENPDMIAYSSYNGYVVMDTLTSLNARSPFLDKIPEWQKQGAGMCFTSQGIFVSEEKGPRLRKWVSSVNKNSYEWKVLDAYEKEHPRREIMKILNSTGEKSPILEQAKEEEEGEDEKKSDESSLKIDEEDPITEKLIQGNFSSAFSLALAENAHLAALIALCDGPNVLKREKERILKAPGASSSFLLVLSILSGDYSGLIKNNVDWTVIVKILGSHCADEEFIPKVRAVAECLEKKDPDSAKICYLIARDVQKYQEIEERKTEKPKTIFEAVQFFKNFDKVFAVVERGALLMNQKISIDENTIEYLKHLMNRGEKKRVLSFIKSLNPKSAQAAEEELNLPSTSAPGRTQNANVHQQVNSMNIHQRTPQPFAGQGQPKPNPYTPHAPMPQKPNTMPSASPFAAGPATGNLYSRDAGAAPFPSQAQKQSAPQHEQPQSFFSQPRMAMPGMTPGYTANPANHQQNTVSAVPAPSIGGRTGPKVSFAKPQMPESPLNRVAAQSYHNMPGPAYHNTPANGPAMPNMPMGSQSIPNRPSMPNMPARPSMPISSQSTPMPNMPARPAMPNMPARPAMPNMPMQQPMSGQNMQNMPARPSMPNMPMQQPMSGQNMPMRTAPLRQPEFQFGAGGNQAPSHGSGEVPRMPYMPSSAVNTPGMQGGMGTPMKPAFTPMSDRVGTPYPDASQEYARPGMNHHNPFPGMGHSARAQQQKQTELVVTPEMEKTYADLSKLIDFLLGMIHNKKGALKGWLLKSIDPKIVILRKHLSEKKWSSNFLTRMDGFLHKISEMGISEGSSVPVSAEQLDAIRKEGDAICATRPYGTEIEIWMPAIYSLLKVALH</sequence>
<evidence type="ECO:0000256" key="7">
    <source>
        <dbReference type="ARBA" id="ARBA00022737"/>
    </source>
</evidence>
<dbReference type="GO" id="GO:0007029">
    <property type="term" value="P:endoplasmic reticulum organization"/>
    <property type="evidence" value="ECO:0007669"/>
    <property type="project" value="TreeGrafter"/>
</dbReference>
<dbReference type="Gene3D" id="1.25.40.1030">
    <property type="match status" value="1"/>
</dbReference>
<reference evidence="14" key="1">
    <citation type="submission" date="2011-03" db="EMBL/GenBank/DDBJ databases">
        <title>The Genome Sequence of Nematocida sp1 strain ERTm2.</title>
        <authorList>
            <consortium name="The Broad Institute Genome Sequencing Platform"/>
            <consortium name="The Broad Institute Genome Sequencing Center for Infectious Disease"/>
            <person name="Cuomo C."/>
            <person name="Troemel E."/>
            <person name="Young S.K."/>
            <person name="Zeng Q."/>
            <person name="Gargeya S."/>
            <person name="Fitzgerald M."/>
            <person name="Haas B."/>
            <person name="Abouelleil A."/>
            <person name="Alvarado L."/>
            <person name="Arachchi H.M."/>
            <person name="Berlin A."/>
            <person name="Brown A."/>
            <person name="Chapman S.B."/>
            <person name="Chen Z."/>
            <person name="Dunbar C."/>
            <person name="Freedman E."/>
            <person name="Gearin G."/>
            <person name="Gellesch M."/>
            <person name="Goldberg J."/>
            <person name="Griggs A."/>
            <person name="Gujja S."/>
            <person name="Heilman E.R."/>
            <person name="Heiman D."/>
            <person name="Howarth C."/>
            <person name="Larson L."/>
            <person name="Lui A."/>
            <person name="MacDonald P.J.P."/>
            <person name="Mehta T."/>
            <person name="Montmayeur A."/>
            <person name="Murphy C."/>
            <person name="Neiman D."/>
            <person name="Pearson M."/>
            <person name="Priest M."/>
            <person name="Roberts A."/>
            <person name="Saif S."/>
            <person name="Shea T."/>
            <person name="Shenoy N."/>
            <person name="Sisk P."/>
            <person name="Stolte C."/>
            <person name="Sykes S."/>
            <person name="White J."/>
            <person name="Yandava C."/>
            <person name="Wortman J."/>
            <person name="Nusbaum C."/>
            <person name="Birren B."/>
        </authorList>
    </citation>
    <scope>NUCLEOTIDE SEQUENCE</scope>
    <source>
        <strain evidence="14">ERTm2</strain>
    </source>
</reference>
<feature type="compositionally biased region" description="Pro residues" evidence="13">
    <location>
        <begin position="670"/>
        <end position="682"/>
    </location>
</feature>
<keyword evidence="10" id="KW-0653">Protein transport</keyword>
<comment type="subcellular location">
    <subcellularLocation>
        <location evidence="1">Endoplasmic reticulum</location>
    </subcellularLocation>
</comment>
<evidence type="ECO:0000256" key="8">
    <source>
        <dbReference type="ARBA" id="ARBA00022824"/>
    </source>
</evidence>
<accession>H8ZBH5</accession>
<dbReference type="HOGENOM" id="CLU_009173_0_0_1"/>
<dbReference type="PROSITE" id="PS50082">
    <property type="entry name" value="WD_REPEATS_2"/>
    <property type="match status" value="1"/>
</dbReference>
<feature type="compositionally biased region" description="Basic and acidic residues" evidence="13">
    <location>
        <begin position="408"/>
        <end position="418"/>
    </location>
</feature>
<feature type="region of interest" description="Disordered" evidence="13">
    <location>
        <begin position="394"/>
        <end position="418"/>
    </location>
</feature>
<evidence type="ECO:0000313" key="14">
    <source>
        <dbReference type="EMBL" id="EHY66228.1"/>
    </source>
</evidence>
<evidence type="ECO:0000256" key="4">
    <source>
        <dbReference type="ARBA" id="ARBA00021236"/>
    </source>
</evidence>
<evidence type="ECO:0000256" key="3">
    <source>
        <dbReference type="ARBA" id="ARBA00013507"/>
    </source>
</evidence>
<evidence type="ECO:0000256" key="2">
    <source>
        <dbReference type="ARBA" id="ARBA00009358"/>
    </source>
</evidence>
<evidence type="ECO:0000256" key="5">
    <source>
        <dbReference type="ARBA" id="ARBA00022448"/>
    </source>
</evidence>
<dbReference type="Pfam" id="PF00400">
    <property type="entry name" value="WD40"/>
    <property type="match status" value="1"/>
</dbReference>
<dbReference type="STRING" id="944018.H8ZBH5"/>
<evidence type="ECO:0000256" key="12">
    <source>
        <dbReference type="PROSITE-ProRule" id="PRU00221"/>
    </source>
</evidence>
<dbReference type="SMART" id="SM00320">
    <property type="entry name" value="WD40"/>
    <property type="match status" value="5"/>
</dbReference>
<dbReference type="PROSITE" id="PS00678">
    <property type="entry name" value="WD_REPEATS_1"/>
    <property type="match status" value="1"/>
</dbReference>
<dbReference type="PANTHER" id="PTHR13923">
    <property type="entry name" value="SEC31-RELATED PROTEIN"/>
    <property type="match status" value="1"/>
</dbReference>
<dbReference type="AlphaFoldDB" id="H8ZBH5"/>
<evidence type="ECO:0000256" key="1">
    <source>
        <dbReference type="ARBA" id="ARBA00004240"/>
    </source>
</evidence>
<evidence type="ECO:0000256" key="6">
    <source>
        <dbReference type="ARBA" id="ARBA00022574"/>
    </source>
</evidence>
<dbReference type="InterPro" id="IPR040251">
    <property type="entry name" value="SEC31-like"/>
</dbReference>
<protein>
    <recommendedName>
        <fullName evidence="4">Protein transport protein SEC31</fullName>
    </recommendedName>
    <alternativeName>
        <fullName evidence="3">Protein transport protein sec31</fullName>
    </alternativeName>
</protein>
<feature type="repeat" description="WD" evidence="12">
    <location>
        <begin position="239"/>
        <end position="281"/>
    </location>
</feature>
<dbReference type="EMBL" id="JH604634">
    <property type="protein sequence ID" value="EHY66228.1"/>
    <property type="molecule type" value="Genomic_DNA"/>
</dbReference>
<evidence type="ECO:0000256" key="13">
    <source>
        <dbReference type="SAM" id="MobiDB-lite"/>
    </source>
</evidence>
<dbReference type="InterPro" id="IPR015943">
    <property type="entry name" value="WD40/YVTN_repeat-like_dom_sf"/>
</dbReference>
<dbReference type="SUPFAM" id="SSF50978">
    <property type="entry name" value="WD40 repeat-like"/>
    <property type="match status" value="1"/>
</dbReference>
<comment type="function">
    <text evidence="11">Component of the coat protein complex II (COPII) which promotes the formation of transport vesicles from the endoplasmic reticulum (ER). The coat has two main functions, the physical deformation of the endoplasmic reticulum membrane into vesicles and the selection of cargo molecules.</text>
</comment>
<dbReference type="PROSITE" id="PS50294">
    <property type="entry name" value="WD_REPEATS_REGION"/>
    <property type="match status" value="1"/>
</dbReference>
<feature type="region of interest" description="Disordered" evidence="13">
    <location>
        <begin position="658"/>
        <end position="739"/>
    </location>
</feature>
<dbReference type="GO" id="GO:0015031">
    <property type="term" value="P:protein transport"/>
    <property type="evidence" value="ECO:0007669"/>
    <property type="project" value="UniProtKB-KW"/>
</dbReference>
<dbReference type="GO" id="GO:0070971">
    <property type="term" value="C:endoplasmic reticulum exit site"/>
    <property type="evidence" value="ECO:0007669"/>
    <property type="project" value="TreeGrafter"/>
</dbReference>
<dbReference type="InterPro" id="IPR019775">
    <property type="entry name" value="WD40_repeat_CS"/>
</dbReference>